<feature type="region of interest" description="Disordered" evidence="1">
    <location>
        <begin position="54"/>
        <end position="76"/>
    </location>
</feature>
<sequence length="188" mass="22079">MNNNQDDNYRFYLKNKDENLLFVAPHLGINSIDSTVEEVTKSVDFKVEQLRNEFNQSESGSVSMRGQSEYKTTNEDPQIVKNRLREKYREALKRDEKLEAEAERSVNEPTSDMEEHQAELKKRHKNEIEAYQVVQQRILDSFKRDMDNLMLKFDAEFSRLRKVHSELLADIQLKQEEDSAVVSGTHQP</sequence>
<evidence type="ECO:0000313" key="3">
    <source>
        <dbReference type="Proteomes" id="UP001059596"/>
    </source>
</evidence>
<feature type="compositionally biased region" description="Basic and acidic residues" evidence="1">
    <location>
        <begin position="94"/>
        <end position="106"/>
    </location>
</feature>
<dbReference type="EMBL" id="JAMKOV010000001">
    <property type="protein sequence ID" value="KAI8045101.1"/>
    <property type="molecule type" value="Genomic_DNA"/>
</dbReference>
<keyword evidence="3" id="KW-1185">Reference proteome</keyword>
<organism evidence="2 3">
    <name type="scientific">Drosophila gunungcola</name>
    <name type="common">fruit fly</name>
    <dbReference type="NCBI Taxonomy" id="103775"/>
    <lineage>
        <taxon>Eukaryota</taxon>
        <taxon>Metazoa</taxon>
        <taxon>Ecdysozoa</taxon>
        <taxon>Arthropoda</taxon>
        <taxon>Hexapoda</taxon>
        <taxon>Insecta</taxon>
        <taxon>Pterygota</taxon>
        <taxon>Neoptera</taxon>
        <taxon>Endopterygota</taxon>
        <taxon>Diptera</taxon>
        <taxon>Brachycera</taxon>
        <taxon>Muscomorpha</taxon>
        <taxon>Ephydroidea</taxon>
        <taxon>Drosophilidae</taxon>
        <taxon>Drosophila</taxon>
        <taxon>Sophophora</taxon>
    </lineage>
</organism>
<feature type="region of interest" description="Disordered" evidence="1">
    <location>
        <begin position="94"/>
        <end position="114"/>
    </location>
</feature>
<comment type="caution">
    <text evidence="2">The sequence shown here is derived from an EMBL/GenBank/DDBJ whole genome shotgun (WGS) entry which is preliminary data.</text>
</comment>
<evidence type="ECO:0000256" key="1">
    <source>
        <dbReference type="SAM" id="MobiDB-lite"/>
    </source>
</evidence>
<accession>A0A9P9YXW5</accession>
<name>A0A9P9YXW5_9MUSC</name>
<feature type="compositionally biased region" description="Polar residues" evidence="1">
    <location>
        <begin position="54"/>
        <end position="71"/>
    </location>
</feature>
<proteinExistence type="predicted"/>
<gene>
    <name evidence="2" type="ORF">M5D96_001279</name>
</gene>
<dbReference type="Proteomes" id="UP001059596">
    <property type="component" value="Chromosome 3R"/>
</dbReference>
<dbReference type="AlphaFoldDB" id="A0A9P9YXW5"/>
<protein>
    <submittedName>
        <fullName evidence="2">Uncharacterized protein</fullName>
    </submittedName>
</protein>
<evidence type="ECO:0000313" key="2">
    <source>
        <dbReference type="EMBL" id="KAI8045101.1"/>
    </source>
</evidence>
<dbReference type="OrthoDB" id="7867672at2759"/>
<reference evidence="2" key="1">
    <citation type="journal article" date="2023" name="Genome Biol. Evol.">
        <title>Long-read-based Genome Assembly of Drosophila gunungcola Reveals Fewer Chemosensory Genes in Flower-breeding Species.</title>
        <authorList>
            <person name="Negi A."/>
            <person name="Liao B.Y."/>
            <person name="Yeh S.D."/>
        </authorList>
    </citation>
    <scope>NUCLEOTIDE SEQUENCE</scope>
    <source>
        <strain evidence="2">Sukarami</strain>
    </source>
</reference>